<name>A0A1Y2SBX4_9GAMM</name>
<dbReference type="AlphaFoldDB" id="A0A1Y2SBX4"/>
<gene>
    <name evidence="2" type="ORF">Xvie_02163</name>
</gene>
<feature type="signal peptide" evidence="1">
    <location>
        <begin position="1"/>
        <end position="20"/>
    </location>
</feature>
<comment type="caution">
    <text evidence="2">The sequence shown here is derived from an EMBL/GenBank/DDBJ whole genome shotgun (WGS) entry which is preliminary data.</text>
</comment>
<keyword evidence="3" id="KW-1185">Reference proteome</keyword>
<reference evidence="2 3" key="1">
    <citation type="submission" date="2016-10" db="EMBL/GenBank/DDBJ databases">
        <title>Systematic genetic and metabolomic analysis of Xenorhabdus and Photorhabdus spp., highlights the requirements for a dual symbiotic and pathogenic life style.</title>
        <authorList>
            <person name="Tobias N.J."/>
            <person name="Wolff H."/>
            <person name="Djahanschiri B."/>
            <person name="Pidot S.J."/>
            <person name="Stinear T.P."/>
            <person name="Ebersberger I."/>
            <person name="Bode H.B."/>
        </authorList>
    </citation>
    <scope>NUCLEOTIDE SEQUENCE [LARGE SCALE GENOMIC DNA]</scope>
    <source>
        <strain evidence="2 3">DSM 22392</strain>
    </source>
</reference>
<evidence type="ECO:0000313" key="3">
    <source>
        <dbReference type="Proteomes" id="UP000194350"/>
    </source>
</evidence>
<organism evidence="2 3">
    <name type="scientific">Xenorhabdus vietnamensis</name>
    <dbReference type="NCBI Taxonomy" id="351656"/>
    <lineage>
        <taxon>Bacteria</taxon>
        <taxon>Pseudomonadati</taxon>
        <taxon>Pseudomonadota</taxon>
        <taxon>Gammaproteobacteria</taxon>
        <taxon>Enterobacterales</taxon>
        <taxon>Morganellaceae</taxon>
        <taxon>Xenorhabdus</taxon>
    </lineage>
</organism>
<accession>A0A1Y2SBX4</accession>
<keyword evidence="1" id="KW-0732">Signal</keyword>
<evidence type="ECO:0000256" key="1">
    <source>
        <dbReference type="SAM" id="SignalP"/>
    </source>
</evidence>
<dbReference type="Proteomes" id="UP000194350">
    <property type="component" value="Unassembled WGS sequence"/>
</dbReference>
<dbReference type="RefSeq" id="WP_086109303.1">
    <property type="nucleotide sequence ID" value="NZ_CAWNGD010000002.1"/>
</dbReference>
<dbReference type="EMBL" id="MUBJ01000010">
    <property type="protein sequence ID" value="OTA16120.1"/>
    <property type="molecule type" value="Genomic_DNA"/>
</dbReference>
<proteinExistence type="predicted"/>
<feature type="chain" id="PRO_5013028392" evidence="1">
    <location>
        <begin position="21"/>
        <end position="123"/>
    </location>
</feature>
<sequence length="123" mass="14009">MKRLLLPIFLAPFFSYAAYANVDKTAETYCKLFGKASIEAFKTQDSPDTIAQKAFKELSSEGFDLKEIHSNKDEFIASIKQTVSEIRKNKQVFPSTRHFDELLVKSIEACKTQTKHALSEKIK</sequence>
<dbReference type="OrthoDB" id="6465461at2"/>
<protein>
    <submittedName>
        <fullName evidence="2">Uncharacterized protein</fullName>
    </submittedName>
</protein>
<evidence type="ECO:0000313" key="2">
    <source>
        <dbReference type="EMBL" id="OTA16120.1"/>
    </source>
</evidence>